<evidence type="ECO:0000313" key="1">
    <source>
        <dbReference type="EMBL" id="ABI64959.1"/>
    </source>
</evidence>
<sequence length="102" mass="11041" precursor="true">MPIQIKAIIRSAGIWPAILATGLLVSSCTTSEPLTSPNGLPGFSIDCSGSRWSGCYEEASQLCPQGYIVIDRVGDTDTMISETDGDWDLQTIVSRELMIECR</sequence>
<evidence type="ECO:0008006" key="3">
    <source>
        <dbReference type="Google" id="ProtNLM"/>
    </source>
</evidence>
<organism evidence="1 2">
    <name type="scientific">Maricaulis maris (strain MCS10)</name>
    <name type="common">Caulobacter maris</name>
    <dbReference type="NCBI Taxonomy" id="394221"/>
    <lineage>
        <taxon>Bacteria</taxon>
        <taxon>Pseudomonadati</taxon>
        <taxon>Pseudomonadota</taxon>
        <taxon>Alphaproteobacteria</taxon>
        <taxon>Maricaulales</taxon>
        <taxon>Maricaulaceae</taxon>
        <taxon>Maricaulis</taxon>
    </lineage>
</organism>
<dbReference type="OrthoDB" id="7858147at2"/>
<dbReference type="EMBL" id="CP000449">
    <property type="protein sequence ID" value="ABI64959.1"/>
    <property type="molecule type" value="Genomic_DNA"/>
</dbReference>
<dbReference type="HOGENOM" id="CLU_151156_1_0_5"/>
<name>Q0ARX8_MARMM</name>
<dbReference type="AlphaFoldDB" id="Q0ARX8"/>
<dbReference type="RefSeq" id="WP_011642606.1">
    <property type="nucleotide sequence ID" value="NC_008347.1"/>
</dbReference>
<reference evidence="1 2" key="1">
    <citation type="submission" date="2006-08" db="EMBL/GenBank/DDBJ databases">
        <title>Complete sequence of Maricaulis maris MCS10.</title>
        <authorList>
            <consortium name="US DOE Joint Genome Institute"/>
            <person name="Copeland A."/>
            <person name="Lucas S."/>
            <person name="Lapidus A."/>
            <person name="Barry K."/>
            <person name="Detter J.C."/>
            <person name="Glavina del Rio T."/>
            <person name="Hammon N."/>
            <person name="Israni S."/>
            <person name="Dalin E."/>
            <person name="Tice H."/>
            <person name="Pitluck S."/>
            <person name="Saunders E."/>
            <person name="Brettin T."/>
            <person name="Bruce D."/>
            <person name="Han C."/>
            <person name="Tapia R."/>
            <person name="Gilna P."/>
            <person name="Schmutz J."/>
            <person name="Larimer F."/>
            <person name="Land M."/>
            <person name="Hauser L."/>
            <person name="Kyrpides N."/>
            <person name="Mikhailova N."/>
            <person name="Viollier P."/>
            <person name="Stephens C."/>
            <person name="Richardson P."/>
        </authorList>
    </citation>
    <scope>NUCLEOTIDE SEQUENCE [LARGE SCALE GENOMIC DNA]</scope>
    <source>
        <strain evidence="1 2">MCS10</strain>
    </source>
</reference>
<protein>
    <recommendedName>
        <fullName evidence="3">Lipoprotein</fullName>
    </recommendedName>
</protein>
<dbReference type="PROSITE" id="PS51257">
    <property type="entry name" value="PROKAR_LIPOPROTEIN"/>
    <property type="match status" value="1"/>
</dbReference>
<dbReference type="STRING" id="394221.Mmar10_0666"/>
<gene>
    <name evidence="1" type="ordered locus">Mmar10_0666</name>
</gene>
<dbReference type="KEGG" id="mmr:Mmar10_0666"/>
<dbReference type="Proteomes" id="UP000001964">
    <property type="component" value="Chromosome"/>
</dbReference>
<evidence type="ECO:0000313" key="2">
    <source>
        <dbReference type="Proteomes" id="UP000001964"/>
    </source>
</evidence>
<accession>Q0ARX8</accession>
<proteinExistence type="predicted"/>
<keyword evidence="2" id="KW-1185">Reference proteome</keyword>